<evidence type="ECO:0000256" key="3">
    <source>
        <dbReference type="SAM" id="MobiDB-lite"/>
    </source>
</evidence>
<dbReference type="GO" id="GO:0008010">
    <property type="term" value="F:structural constituent of chitin-based larval cuticle"/>
    <property type="evidence" value="ECO:0007669"/>
    <property type="project" value="TreeGrafter"/>
</dbReference>
<dbReference type="Proteomes" id="UP000288716">
    <property type="component" value="Unassembled WGS sequence"/>
</dbReference>
<dbReference type="STRING" id="299467.A0A443RZE9"/>
<feature type="chain" id="PRO_5019402191" evidence="4">
    <location>
        <begin position="20"/>
        <end position="177"/>
    </location>
</feature>
<dbReference type="EMBL" id="NCKV01016390">
    <property type="protein sequence ID" value="RWS20636.1"/>
    <property type="molecule type" value="Genomic_DNA"/>
</dbReference>
<dbReference type="PROSITE" id="PS00233">
    <property type="entry name" value="CHIT_BIND_RR_1"/>
    <property type="match status" value="1"/>
</dbReference>
<dbReference type="AlphaFoldDB" id="A0A443RZE9"/>
<proteinExistence type="predicted"/>
<name>A0A443RZE9_9ACAR</name>
<dbReference type="VEuPathDB" id="VectorBase:LDEU011404"/>
<keyword evidence="4" id="KW-0732">Signal</keyword>
<reference evidence="5 6" key="1">
    <citation type="journal article" date="2018" name="Gigascience">
        <title>Genomes of trombidid mites reveal novel predicted allergens and laterally-transferred genes associated with secondary metabolism.</title>
        <authorList>
            <person name="Dong X."/>
            <person name="Chaisiri K."/>
            <person name="Xia D."/>
            <person name="Armstrong S.D."/>
            <person name="Fang Y."/>
            <person name="Donnelly M.J."/>
            <person name="Kadowaki T."/>
            <person name="McGarry J.W."/>
            <person name="Darby A.C."/>
            <person name="Makepeace B.L."/>
        </authorList>
    </citation>
    <scope>NUCLEOTIDE SEQUENCE [LARGE SCALE GENOMIC DNA]</scope>
    <source>
        <strain evidence="5">UoL-UT</strain>
    </source>
</reference>
<gene>
    <name evidence="5" type="ORF">B4U80_03818</name>
</gene>
<evidence type="ECO:0000256" key="1">
    <source>
        <dbReference type="ARBA" id="ARBA00022460"/>
    </source>
</evidence>
<keyword evidence="1 2" id="KW-0193">Cuticle</keyword>
<organism evidence="5 6">
    <name type="scientific">Leptotrombidium deliense</name>
    <dbReference type="NCBI Taxonomy" id="299467"/>
    <lineage>
        <taxon>Eukaryota</taxon>
        <taxon>Metazoa</taxon>
        <taxon>Ecdysozoa</taxon>
        <taxon>Arthropoda</taxon>
        <taxon>Chelicerata</taxon>
        <taxon>Arachnida</taxon>
        <taxon>Acari</taxon>
        <taxon>Acariformes</taxon>
        <taxon>Trombidiformes</taxon>
        <taxon>Prostigmata</taxon>
        <taxon>Anystina</taxon>
        <taxon>Parasitengona</taxon>
        <taxon>Trombiculoidea</taxon>
        <taxon>Trombiculidae</taxon>
        <taxon>Leptotrombidium</taxon>
    </lineage>
</organism>
<dbReference type="PRINTS" id="PR00947">
    <property type="entry name" value="CUTICLE"/>
</dbReference>
<accession>A0A443RZE9</accession>
<dbReference type="InterPro" id="IPR000618">
    <property type="entry name" value="Insect_cuticle"/>
</dbReference>
<dbReference type="PANTHER" id="PTHR10380">
    <property type="entry name" value="CUTICLE PROTEIN"/>
    <property type="match status" value="1"/>
</dbReference>
<evidence type="ECO:0000256" key="2">
    <source>
        <dbReference type="PROSITE-ProRule" id="PRU00497"/>
    </source>
</evidence>
<dbReference type="PANTHER" id="PTHR10380:SF173">
    <property type="entry name" value="CUTICULAR PROTEIN 47EF, ISOFORM C-RELATED"/>
    <property type="match status" value="1"/>
</dbReference>
<dbReference type="Pfam" id="PF00379">
    <property type="entry name" value="Chitin_bind_4"/>
    <property type="match status" value="1"/>
</dbReference>
<evidence type="ECO:0000313" key="6">
    <source>
        <dbReference type="Proteomes" id="UP000288716"/>
    </source>
</evidence>
<feature type="region of interest" description="Disordered" evidence="3">
    <location>
        <begin position="114"/>
        <end position="133"/>
    </location>
</feature>
<evidence type="ECO:0000313" key="5">
    <source>
        <dbReference type="EMBL" id="RWS20636.1"/>
    </source>
</evidence>
<comment type="caution">
    <text evidence="5">The sequence shown here is derived from an EMBL/GenBank/DDBJ whole genome shotgun (WGS) entry which is preliminary data.</text>
</comment>
<evidence type="ECO:0000256" key="4">
    <source>
        <dbReference type="SAM" id="SignalP"/>
    </source>
</evidence>
<sequence length="177" mass="18380">MWIKLLIVVFCITAGEVLANGGGHSNVFRKQDDWGNYAFGYDIKDGKGASNSRQETGGPGHAVGAYSLHDVDGRVRVVEYVADKGGFRAKIKTNEPGTGNVDAAAAIYNGPDPHGFSETHVPSGSHGGKKDGGYDGPGFNGKGYDGPVYDGKGYGGPVYDGKGFGMPGFDGGLDGLF</sequence>
<protein>
    <submittedName>
        <fullName evidence="5">Adult-specific rigid cuticular protein 15.7-like protein</fullName>
    </submittedName>
</protein>
<dbReference type="InterPro" id="IPR031311">
    <property type="entry name" value="CHIT_BIND_RR_consensus"/>
</dbReference>
<dbReference type="GO" id="GO:0062129">
    <property type="term" value="C:chitin-based extracellular matrix"/>
    <property type="evidence" value="ECO:0007669"/>
    <property type="project" value="TreeGrafter"/>
</dbReference>
<dbReference type="InterPro" id="IPR050468">
    <property type="entry name" value="Cuticle_Struct_Prot"/>
</dbReference>
<dbReference type="PROSITE" id="PS51155">
    <property type="entry name" value="CHIT_BIND_RR_2"/>
    <property type="match status" value="1"/>
</dbReference>
<dbReference type="OrthoDB" id="7394989at2759"/>
<keyword evidence="6" id="KW-1185">Reference proteome</keyword>
<feature type="signal peptide" evidence="4">
    <location>
        <begin position="1"/>
        <end position="19"/>
    </location>
</feature>